<accession>A0A645EZ40</accession>
<organism evidence="1">
    <name type="scientific">bioreactor metagenome</name>
    <dbReference type="NCBI Taxonomy" id="1076179"/>
    <lineage>
        <taxon>unclassified sequences</taxon>
        <taxon>metagenomes</taxon>
        <taxon>ecological metagenomes</taxon>
    </lineage>
</organism>
<reference evidence="1" key="1">
    <citation type="submission" date="2019-08" db="EMBL/GenBank/DDBJ databases">
        <authorList>
            <person name="Kucharzyk K."/>
            <person name="Murdoch R.W."/>
            <person name="Higgins S."/>
            <person name="Loffler F."/>
        </authorList>
    </citation>
    <scope>NUCLEOTIDE SEQUENCE</scope>
</reference>
<dbReference type="AlphaFoldDB" id="A0A645EZ40"/>
<protein>
    <submittedName>
        <fullName evidence="1">Uncharacterized protein</fullName>
    </submittedName>
</protein>
<proteinExistence type="predicted"/>
<name>A0A645EZ40_9ZZZZ</name>
<sequence length="67" mass="8155">MATREMQSYLPEMQHVPNYLNQHFRNRNYLLIFPNQTRESEYKKQTRAIGNMDDFMEIGNIVSRIFK</sequence>
<comment type="caution">
    <text evidence="1">The sequence shown here is derived from an EMBL/GenBank/DDBJ whole genome shotgun (WGS) entry which is preliminary data.</text>
</comment>
<gene>
    <name evidence="1" type="ORF">SDC9_154567</name>
</gene>
<evidence type="ECO:0000313" key="1">
    <source>
        <dbReference type="EMBL" id="MPN07301.1"/>
    </source>
</evidence>
<dbReference type="EMBL" id="VSSQ01053256">
    <property type="protein sequence ID" value="MPN07301.1"/>
    <property type="molecule type" value="Genomic_DNA"/>
</dbReference>